<name>A0A1I7Z7A9_9BILA</name>
<reference evidence="2" key="1">
    <citation type="submission" date="2016-11" db="UniProtKB">
        <authorList>
            <consortium name="WormBaseParasite"/>
        </authorList>
    </citation>
    <scope>IDENTIFICATION</scope>
</reference>
<keyword evidence="1" id="KW-1185">Reference proteome</keyword>
<dbReference type="Proteomes" id="UP000095287">
    <property type="component" value="Unplaced"/>
</dbReference>
<evidence type="ECO:0000313" key="2">
    <source>
        <dbReference type="WBParaSite" id="L893_g23495.t1"/>
    </source>
</evidence>
<accession>A0A1I7Z7A9</accession>
<dbReference type="WBParaSite" id="L893_g23495.t1">
    <property type="protein sequence ID" value="L893_g23495.t1"/>
    <property type="gene ID" value="L893_g23495"/>
</dbReference>
<evidence type="ECO:0000313" key="1">
    <source>
        <dbReference type="Proteomes" id="UP000095287"/>
    </source>
</evidence>
<dbReference type="AlphaFoldDB" id="A0A1I7Z7A9"/>
<organism evidence="1 2">
    <name type="scientific">Steinernema glaseri</name>
    <dbReference type="NCBI Taxonomy" id="37863"/>
    <lineage>
        <taxon>Eukaryota</taxon>
        <taxon>Metazoa</taxon>
        <taxon>Ecdysozoa</taxon>
        <taxon>Nematoda</taxon>
        <taxon>Chromadorea</taxon>
        <taxon>Rhabditida</taxon>
        <taxon>Tylenchina</taxon>
        <taxon>Panagrolaimomorpha</taxon>
        <taxon>Strongyloidoidea</taxon>
        <taxon>Steinernematidae</taxon>
        <taxon>Steinernema</taxon>
    </lineage>
</organism>
<proteinExistence type="predicted"/>
<sequence>MPPGIAIFQRLMDQLTAYLPLCAAYLDDLVSYSRRTQSSPSRNKN</sequence>
<protein>
    <submittedName>
        <fullName evidence="2">Reverse transcriptase domain-containing protein</fullName>
    </submittedName>
</protein>